<protein>
    <submittedName>
        <fullName evidence="2">Uncharacterized protein</fullName>
    </submittedName>
</protein>
<reference evidence="2 3" key="1">
    <citation type="submission" date="2014-04" db="EMBL/GenBank/DDBJ databases">
        <authorList>
            <consortium name="DOE Joint Genome Institute"/>
            <person name="Kuo A."/>
            <person name="Martino E."/>
            <person name="Perotto S."/>
            <person name="Kohler A."/>
            <person name="Nagy L.G."/>
            <person name="Floudas D."/>
            <person name="Copeland A."/>
            <person name="Barry K.W."/>
            <person name="Cichocki N."/>
            <person name="Veneault-Fourrey C."/>
            <person name="LaButti K."/>
            <person name="Lindquist E.A."/>
            <person name="Lipzen A."/>
            <person name="Lundell T."/>
            <person name="Morin E."/>
            <person name="Murat C."/>
            <person name="Sun H."/>
            <person name="Tunlid A."/>
            <person name="Henrissat B."/>
            <person name="Grigoriev I.V."/>
            <person name="Hibbett D.S."/>
            <person name="Martin F."/>
            <person name="Nordberg H.P."/>
            <person name="Cantor M.N."/>
            <person name="Hua S.X."/>
        </authorList>
    </citation>
    <scope>NUCLEOTIDE SEQUENCE [LARGE SCALE GENOMIC DNA]</scope>
    <source>
        <strain evidence="2 3">Zn</strain>
    </source>
</reference>
<feature type="region of interest" description="Disordered" evidence="1">
    <location>
        <begin position="1"/>
        <end position="36"/>
    </location>
</feature>
<feature type="region of interest" description="Disordered" evidence="1">
    <location>
        <begin position="194"/>
        <end position="448"/>
    </location>
</feature>
<keyword evidence="3" id="KW-1185">Reference proteome</keyword>
<name>A0A0C3GUB6_OIDMZ</name>
<evidence type="ECO:0000313" key="2">
    <source>
        <dbReference type="EMBL" id="KIM99605.1"/>
    </source>
</evidence>
<evidence type="ECO:0000256" key="1">
    <source>
        <dbReference type="SAM" id="MobiDB-lite"/>
    </source>
</evidence>
<feature type="compositionally biased region" description="Basic residues" evidence="1">
    <location>
        <begin position="227"/>
        <end position="237"/>
    </location>
</feature>
<organism evidence="2 3">
    <name type="scientific">Oidiodendron maius (strain Zn)</name>
    <dbReference type="NCBI Taxonomy" id="913774"/>
    <lineage>
        <taxon>Eukaryota</taxon>
        <taxon>Fungi</taxon>
        <taxon>Dikarya</taxon>
        <taxon>Ascomycota</taxon>
        <taxon>Pezizomycotina</taxon>
        <taxon>Leotiomycetes</taxon>
        <taxon>Leotiomycetes incertae sedis</taxon>
        <taxon>Myxotrichaceae</taxon>
        <taxon>Oidiodendron</taxon>
    </lineage>
</organism>
<dbReference type="STRING" id="913774.A0A0C3GUB6"/>
<gene>
    <name evidence="2" type="ORF">OIDMADRAFT_42675</name>
</gene>
<feature type="compositionally biased region" description="Basic and acidic residues" evidence="1">
    <location>
        <begin position="427"/>
        <end position="448"/>
    </location>
</feature>
<dbReference type="HOGENOM" id="CLU_020691_0_0_1"/>
<evidence type="ECO:0000313" key="3">
    <source>
        <dbReference type="Proteomes" id="UP000054321"/>
    </source>
</evidence>
<feature type="compositionally biased region" description="Polar residues" evidence="1">
    <location>
        <begin position="377"/>
        <end position="392"/>
    </location>
</feature>
<dbReference type="Proteomes" id="UP000054321">
    <property type="component" value="Unassembled WGS sequence"/>
</dbReference>
<reference evidence="3" key="2">
    <citation type="submission" date="2015-01" db="EMBL/GenBank/DDBJ databases">
        <title>Evolutionary Origins and Diversification of the Mycorrhizal Mutualists.</title>
        <authorList>
            <consortium name="DOE Joint Genome Institute"/>
            <consortium name="Mycorrhizal Genomics Consortium"/>
            <person name="Kohler A."/>
            <person name="Kuo A."/>
            <person name="Nagy L.G."/>
            <person name="Floudas D."/>
            <person name="Copeland A."/>
            <person name="Barry K.W."/>
            <person name="Cichocki N."/>
            <person name="Veneault-Fourrey C."/>
            <person name="LaButti K."/>
            <person name="Lindquist E.A."/>
            <person name="Lipzen A."/>
            <person name="Lundell T."/>
            <person name="Morin E."/>
            <person name="Murat C."/>
            <person name="Riley R."/>
            <person name="Ohm R."/>
            <person name="Sun H."/>
            <person name="Tunlid A."/>
            <person name="Henrissat B."/>
            <person name="Grigoriev I.V."/>
            <person name="Hibbett D.S."/>
            <person name="Martin F."/>
        </authorList>
    </citation>
    <scope>NUCLEOTIDE SEQUENCE [LARGE SCALE GENOMIC DNA]</scope>
    <source>
        <strain evidence="3">Zn</strain>
    </source>
</reference>
<dbReference type="OrthoDB" id="5339332at2759"/>
<feature type="compositionally biased region" description="Polar residues" evidence="1">
    <location>
        <begin position="1"/>
        <end position="19"/>
    </location>
</feature>
<dbReference type="AlphaFoldDB" id="A0A0C3GUB6"/>
<dbReference type="InParanoid" id="A0A0C3GUB6"/>
<sequence length="448" mass="48313">MATDPSPTRSPQSTPNAPASQGAKAPPSAPVIGRRHSLPLHFLPPGLWSANASMASLVESEEAARGEHILDERTVATRISALRQLNGGTRGHRYTKSTGARSSTFSQPVIVRTYSGTARPRSQRRDLVTVKKESGLPAMKSTQAELKLPPVEAFTFKGIMDEIRHGVSDDLERIAEICARSRYSLSNQYEVHMPPHGQGEAIIGGLGADGSGPTLQAISSDDEQTRRVRRSGARRTRSAAYGTLETIMSSSRSSDEDKSKKKPAAELADEVRGRAAKKLLRSKNKDGQESVDGEPSEDSPQKRVRSKSASFASVMIDNAENFRNESSSTPASPELLISEPARPQTSTADLASVRTFGEPSQAASPTLQSLIFRRPTGSRTTNSMQRSDSDNGPTLLESLGSWLPWVRQPPQIHGPQGRAAGVSHAEGSLRDLLRSSELDPRGKAIDRS</sequence>
<accession>A0A0C3GUB6</accession>
<proteinExistence type="predicted"/>
<dbReference type="EMBL" id="KN832878">
    <property type="protein sequence ID" value="KIM99605.1"/>
    <property type="molecule type" value="Genomic_DNA"/>
</dbReference>